<sequence>MLGRRDVLLAKHQHLVCHQCLTQLARLLLAHGLAQVYARDLHAYGGRDAPELDPRPACRGHLELGMGRPVFAIDHDLSPKRCNTVL</sequence>
<name>A0A645J5U9_9ZZZZ</name>
<organism evidence="1">
    <name type="scientific">bioreactor metagenome</name>
    <dbReference type="NCBI Taxonomy" id="1076179"/>
    <lineage>
        <taxon>unclassified sequences</taxon>
        <taxon>metagenomes</taxon>
        <taxon>ecological metagenomes</taxon>
    </lineage>
</organism>
<evidence type="ECO:0000313" key="1">
    <source>
        <dbReference type="EMBL" id="MPN54843.1"/>
    </source>
</evidence>
<gene>
    <name evidence="1" type="ORF">SDC9_202520</name>
</gene>
<dbReference type="EMBL" id="VSSQ01123475">
    <property type="protein sequence ID" value="MPN54843.1"/>
    <property type="molecule type" value="Genomic_DNA"/>
</dbReference>
<protein>
    <submittedName>
        <fullName evidence="1">Uncharacterized protein</fullName>
    </submittedName>
</protein>
<reference evidence="1" key="1">
    <citation type="submission" date="2019-08" db="EMBL/GenBank/DDBJ databases">
        <authorList>
            <person name="Kucharzyk K."/>
            <person name="Murdoch R.W."/>
            <person name="Higgins S."/>
            <person name="Loffler F."/>
        </authorList>
    </citation>
    <scope>NUCLEOTIDE SEQUENCE</scope>
</reference>
<comment type="caution">
    <text evidence="1">The sequence shown here is derived from an EMBL/GenBank/DDBJ whole genome shotgun (WGS) entry which is preliminary data.</text>
</comment>
<accession>A0A645J5U9</accession>
<dbReference type="AlphaFoldDB" id="A0A645J5U9"/>
<proteinExistence type="predicted"/>